<gene>
    <name evidence="1" type="ORF">AAGV28_15190</name>
</gene>
<reference evidence="1 2" key="1">
    <citation type="submission" date="2024-04" db="EMBL/GenBank/DDBJ databases">
        <title>New Clade of Flavobacterium.</title>
        <authorList>
            <person name="Matos L."/>
            <person name="Proenca D.N."/>
            <person name="Fransisco R.M."/>
            <person name="Chung A.P."/>
            <person name="Maccario L."/>
            <person name="Sorensen S.J."/>
            <person name="Morais P.V."/>
        </authorList>
    </citation>
    <scope>NUCLEOTIDE SEQUENCE [LARGE SCALE GENOMIC DNA]</scope>
    <source>
        <strain evidence="1 2">FZUC8N2.13</strain>
    </source>
</reference>
<dbReference type="Proteomes" id="UP001574169">
    <property type="component" value="Unassembled WGS sequence"/>
</dbReference>
<keyword evidence="2" id="KW-1185">Reference proteome</keyword>
<evidence type="ECO:0000313" key="2">
    <source>
        <dbReference type="Proteomes" id="UP001574169"/>
    </source>
</evidence>
<comment type="caution">
    <text evidence="1">The sequence shown here is derived from an EMBL/GenBank/DDBJ whole genome shotgun (WGS) entry which is preliminary data.</text>
</comment>
<dbReference type="Gene3D" id="1.25.40.390">
    <property type="match status" value="1"/>
</dbReference>
<protein>
    <submittedName>
        <fullName evidence="1">SusD/RagB family nutrient-binding outer membrane lipoprotein</fullName>
    </submittedName>
</protein>
<keyword evidence="1" id="KW-0449">Lipoprotein</keyword>
<dbReference type="RefSeq" id="WP_373407607.1">
    <property type="nucleotide sequence ID" value="NZ_JBCFQL010000020.1"/>
</dbReference>
<dbReference type="InterPro" id="IPR041662">
    <property type="entry name" value="SusD-like_2"/>
</dbReference>
<name>A0ABV4TFF6_9FLAO</name>
<organism evidence="1 2">
    <name type="scientific">Flavobacterium zubiriense</name>
    <dbReference type="NCBI Taxonomy" id="3138075"/>
    <lineage>
        <taxon>Bacteria</taxon>
        <taxon>Pseudomonadati</taxon>
        <taxon>Bacteroidota</taxon>
        <taxon>Flavobacteriia</taxon>
        <taxon>Flavobacteriales</taxon>
        <taxon>Flavobacteriaceae</taxon>
        <taxon>Flavobacterium</taxon>
    </lineage>
</organism>
<dbReference type="PROSITE" id="PS51257">
    <property type="entry name" value="PROKAR_LIPOPROTEIN"/>
    <property type="match status" value="1"/>
</dbReference>
<accession>A0ABV4TFF6</accession>
<dbReference type="InterPro" id="IPR011990">
    <property type="entry name" value="TPR-like_helical_dom_sf"/>
</dbReference>
<dbReference type="EMBL" id="JBCFQL010000020">
    <property type="protein sequence ID" value="MFA9192720.1"/>
    <property type="molecule type" value="Genomic_DNA"/>
</dbReference>
<sequence>MRKLLYISLTTAAVFLSSCSKDDFAEAYPNPSTIETTTVPKQFAGFMKINFEDVIPSYWNYYTVLRSTSLSYTQGHGFLNTSGSYVPGAAPVNRWDRFYKFIAQYRELEKVMASLPVTMQAENRIYTITSTIYLYDHTQKMIDNFGDIPFSEAGKISSTGGNYALALAKYDNQTELYTMMLDQLKAFSAELNSITLSNGVALDFKNQDLINKGNLTSWINYTNSLRLKMLNRLSAVPAFATRANTEMAEIITDAKIVDENSENIAFRVYTQSGDLDTDGFIRALEDDYNNIAPKPMIDHMNTNNDPRQSWLFEKGTRIVDGVEVVSPTYEGLDPMLPSGTQTQLINDGKIAIYNRSVISRNKWLPGTLINAAEVNLILAEYYSRNGNGATALTYFEKAIRQSVEYYVRLGDRADVLNWKPTTEPTTTEIDAYIATINFAGAVTPADQLELIAFQKYIHYNIMQADESWAEQRRLKLPVLPFREDETSSVRKNPPTRWTYPTSESVYNTVNYNAVRANDNLNTKIFWDVN</sequence>
<dbReference type="Pfam" id="PF12771">
    <property type="entry name" value="SusD-like_2"/>
    <property type="match status" value="1"/>
</dbReference>
<evidence type="ECO:0000313" key="1">
    <source>
        <dbReference type="EMBL" id="MFA9192720.1"/>
    </source>
</evidence>
<dbReference type="SUPFAM" id="SSF48452">
    <property type="entry name" value="TPR-like"/>
    <property type="match status" value="1"/>
</dbReference>
<proteinExistence type="predicted"/>